<dbReference type="KEGG" id="pph:Ppha_1645"/>
<keyword evidence="2" id="KW-1185">Reference proteome</keyword>
<dbReference type="EMBL" id="CP001110">
    <property type="protein sequence ID" value="ACF43882.1"/>
    <property type="molecule type" value="Genomic_DNA"/>
</dbReference>
<reference evidence="1 2" key="1">
    <citation type="submission" date="2008-06" db="EMBL/GenBank/DDBJ databases">
        <title>Complete sequence of Pelodictyon phaeoclathratiforme BU-1.</title>
        <authorList>
            <consortium name="US DOE Joint Genome Institute"/>
            <person name="Lucas S."/>
            <person name="Copeland A."/>
            <person name="Lapidus A."/>
            <person name="Glavina del Rio T."/>
            <person name="Dalin E."/>
            <person name="Tice H."/>
            <person name="Bruce D."/>
            <person name="Goodwin L."/>
            <person name="Pitluck S."/>
            <person name="Schmutz J."/>
            <person name="Larimer F."/>
            <person name="Land M."/>
            <person name="Hauser L."/>
            <person name="Kyrpides N."/>
            <person name="Mikhailova N."/>
            <person name="Liu Z."/>
            <person name="Li T."/>
            <person name="Zhao F."/>
            <person name="Overmann J."/>
            <person name="Bryant D.A."/>
            <person name="Richardson P."/>
        </authorList>
    </citation>
    <scope>NUCLEOTIDE SEQUENCE [LARGE SCALE GENOMIC DNA]</scope>
    <source>
        <strain evidence="2">DSM 5477 / BU-1</strain>
    </source>
</reference>
<name>B4SAJ6_PELPB</name>
<organism evidence="1 2">
    <name type="scientific">Pelodictyon phaeoclathratiforme (strain DSM 5477 / BU-1)</name>
    <dbReference type="NCBI Taxonomy" id="324925"/>
    <lineage>
        <taxon>Bacteria</taxon>
        <taxon>Pseudomonadati</taxon>
        <taxon>Chlorobiota</taxon>
        <taxon>Chlorobiia</taxon>
        <taxon>Chlorobiales</taxon>
        <taxon>Chlorobiaceae</taxon>
        <taxon>Chlorobium/Pelodictyon group</taxon>
        <taxon>Pelodictyon</taxon>
    </lineage>
</organism>
<proteinExistence type="predicted"/>
<evidence type="ECO:0000313" key="2">
    <source>
        <dbReference type="Proteomes" id="UP000002724"/>
    </source>
</evidence>
<protein>
    <recommendedName>
        <fullName evidence="3">STAS/SEC14 domain-containing protein</fullName>
    </recommendedName>
</protein>
<evidence type="ECO:0008006" key="3">
    <source>
        <dbReference type="Google" id="ProtNLM"/>
    </source>
</evidence>
<dbReference type="AlphaFoldDB" id="B4SAJ6"/>
<evidence type="ECO:0000313" key="1">
    <source>
        <dbReference type="EMBL" id="ACF43882.1"/>
    </source>
</evidence>
<sequence>MAPWISKVSSCMSIHYTMRVDGDILFVCASGFDESLDEVQGYGLAIINASLEGGVSRVFCDETALEYRLGTFDTYQAAEFIAENVPALAKVALVCNAKFMSDASFFEDVVVNRGLTLRFFTDPEVAMRWLSEANASI</sequence>
<accession>B4SAJ6</accession>
<dbReference type="Proteomes" id="UP000002724">
    <property type="component" value="Chromosome"/>
</dbReference>
<gene>
    <name evidence="1" type="ordered locus">Ppha_1645</name>
</gene>
<dbReference type="HOGENOM" id="CLU_1988665_0_0_10"/>